<reference evidence="5 6" key="1">
    <citation type="submission" date="2019-04" db="EMBL/GenBank/DDBJ databases">
        <title>An improved genome assembly and genetic linkage map for asparagus bean, Vigna unguiculata ssp. sesquipedialis.</title>
        <authorList>
            <person name="Xia Q."/>
            <person name="Zhang R."/>
            <person name="Dong Y."/>
        </authorList>
    </citation>
    <scope>NUCLEOTIDE SEQUENCE [LARGE SCALE GENOMIC DNA]</scope>
    <source>
        <tissue evidence="5">Leaf</tissue>
    </source>
</reference>
<dbReference type="GO" id="GO:0140359">
    <property type="term" value="F:ABC-type transporter activity"/>
    <property type="evidence" value="ECO:0007669"/>
    <property type="project" value="InterPro"/>
</dbReference>
<feature type="transmembrane region" description="Helical" evidence="3">
    <location>
        <begin position="206"/>
        <end position="227"/>
    </location>
</feature>
<evidence type="ECO:0000259" key="4">
    <source>
        <dbReference type="Pfam" id="PF19055"/>
    </source>
</evidence>
<dbReference type="InterPro" id="IPR043926">
    <property type="entry name" value="ABCG_dom"/>
</dbReference>
<evidence type="ECO:0000256" key="3">
    <source>
        <dbReference type="SAM" id="Phobius"/>
    </source>
</evidence>
<evidence type="ECO:0000256" key="2">
    <source>
        <dbReference type="ARBA" id="ARBA00023136"/>
    </source>
</evidence>
<dbReference type="Proteomes" id="UP000501690">
    <property type="component" value="Linkage Group LG10"/>
</dbReference>
<evidence type="ECO:0000256" key="1">
    <source>
        <dbReference type="ARBA" id="ARBA00022448"/>
    </source>
</evidence>
<protein>
    <submittedName>
        <fullName evidence="5">Molybdate-transporting ATPase</fullName>
    </submittedName>
</protein>
<dbReference type="EMBL" id="CP039354">
    <property type="protein sequence ID" value="QCE10653.1"/>
    <property type="molecule type" value="Genomic_DNA"/>
</dbReference>
<keyword evidence="3" id="KW-0812">Transmembrane</keyword>
<dbReference type="SUPFAM" id="SSF52058">
    <property type="entry name" value="L domain-like"/>
    <property type="match status" value="1"/>
</dbReference>
<feature type="domain" description="ABC transporter family G" evidence="4">
    <location>
        <begin position="68"/>
        <end position="118"/>
    </location>
</feature>
<name>A0A4D6N9Z1_VIGUN</name>
<accession>A0A4D6N9Z1</accession>
<dbReference type="SUPFAM" id="SSF52540">
    <property type="entry name" value="P-loop containing nucleoside triphosphate hydrolases"/>
    <property type="match status" value="1"/>
</dbReference>
<evidence type="ECO:0000313" key="5">
    <source>
        <dbReference type="EMBL" id="QCE10653.1"/>
    </source>
</evidence>
<dbReference type="AlphaFoldDB" id="A0A4D6N9Z1"/>
<dbReference type="PANTHER" id="PTHR19241">
    <property type="entry name" value="ATP-BINDING CASSETTE TRANSPORTER"/>
    <property type="match status" value="1"/>
</dbReference>
<keyword evidence="6" id="KW-1185">Reference proteome</keyword>
<dbReference type="Pfam" id="PF19055">
    <property type="entry name" value="ABC2_membrane_7"/>
    <property type="match status" value="1"/>
</dbReference>
<keyword evidence="2 3" id="KW-0472">Membrane</keyword>
<evidence type="ECO:0000313" key="6">
    <source>
        <dbReference type="Proteomes" id="UP000501690"/>
    </source>
</evidence>
<keyword evidence="1" id="KW-0813">Transport</keyword>
<sequence length="380" mass="42801">MGDEMLCGVSGGQRKRVTTGEMLVGPANALFMDEISTGLDSSTTFQIVKCLKHYVHILDGAVVISLLQPTPETYELFDDIVLISAGQIVYQGPRQHVLEFFESVGFQCPERKGVADFLQEVTSRKDQEQYWMHRGEAYRFVTVTQFVEAFQSFHVGRRIREELAIPFDKSKSHPAALTTRRYGVNKKELLKANISREFLLMKRNSFVHIFKLLQLTTLAILTMIMFLRTEMHRDNLGDGERSGKANSVVSCSRIENRGMVLPFEPYSITFDQIVYSVDMPQEMKDQGVREDKLVLLKGVSGAFCPGVLTTLMGVSGAGKIPTKLGSLRNLVSLELNLNKITGPIPEELGNLKNLRFLIHKFCFPTYSSMSSNTSSCYREE</sequence>
<keyword evidence="3" id="KW-1133">Transmembrane helix</keyword>
<dbReference type="Gene3D" id="3.80.10.10">
    <property type="entry name" value="Ribonuclease Inhibitor"/>
    <property type="match status" value="1"/>
</dbReference>
<dbReference type="InterPro" id="IPR032675">
    <property type="entry name" value="LRR_dom_sf"/>
</dbReference>
<proteinExistence type="predicted"/>
<gene>
    <name evidence="5" type="ORF">DEO72_LG10g1884</name>
</gene>
<organism evidence="5 6">
    <name type="scientific">Vigna unguiculata</name>
    <name type="common">Cowpea</name>
    <dbReference type="NCBI Taxonomy" id="3917"/>
    <lineage>
        <taxon>Eukaryota</taxon>
        <taxon>Viridiplantae</taxon>
        <taxon>Streptophyta</taxon>
        <taxon>Embryophyta</taxon>
        <taxon>Tracheophyta</taxon>
        <taxon>Spermatophyta</taxon>
        <taxon>Magnoliopsida</taxon>
        <taxon>eudicotyledons</taxon>
        <taxon>Gunneridae</taxon>
        <taxon>Pentapetalae</taxon>
        <taxon>rosids</taxon>
        <taxon>fabids</taxon>
        <taxon>Fabales</taxon>
        <taxon>Fabaceae</taxon>
        <taxon>Papilionoideae</taxon>
        <taxon>50 kb inversion clade</taxon>
        <taxon>NPAAA clade</taxon>
        <taxon>indigoferoid/millettioid clade</taxon>
        <taxon>Phaseoleae</taxon>
        <taxon>Vigna</taxon>
    </lineage>
</organism>
<dbReference type="Gene3D" id="3.40.50.300">
    <property type="entry name" value="P-loop containing nucleotide triphosphate hydrolases"/>
    <property type="match status" value="1"/>
</dbReference>
<dbReference type="InterPro" id="IPR027417">
    <property type="entry name" value="P-loop_NTPase"/>
</dbReference>